<dbReference type="InterPro" id="IPR006710">
    <property type="entry name" value="Glyco_hydro_43"/>
</dbReference>
<dbReference type="STRING" id="1182545.A0A072PKS0"/>
<evidence type="ECO:0000256" key="6">
    <source>
        <dbReference type="SAM" id="MobiDB-lite"/>
    </source>
</evidence>
<dbReference type="SUPFAM" id="SSF75005">
    <property type="entry name" value="Arabinanase/levansucrase/invertase"/>
    <property type="match status" value="1"/>
</dbReference>
<evidence type="ECO:0000313" key="7">
    <source>
        <dbReference type="EMBL" id="KEF60694.1"/>
    </source>
</evidence>
<accession>A0A072PKS0</accession>
<dbReference type="OrthoDB" id="272289at2759"/>
<protein>
    <recommendedName>
        <fullName evidence="9">Alpha-N-arabinofuranosidase</fullName>
    </recommendedName>
</protein>
<dbReference type="GO" id="GO:0005975">
    <property type="term" value="P:carbohydrate metabolic process"/>
    <property type="evidence" value="ECO:0007669"/>
    <property type="project" value="InterPro"/>
</dbReference>
<dbReference type="VEuPathDB" id="FungiDB:A1O9_02255"/>
<feature type="compositionally biased region" description="Polar residues" evidence="6">
    <location>
        <begin position="336"/>
        <end position="351"/>
    </location>
</feature>
<keyword evidence="8" id="KW-1185">Reference proteome</keyword>
<organism evidence="7 8">
    <name type="scientific">Exophiala aquamarina CBS 119918</name>
    <dbReference type="NCBI Taxonomy" id="1182545"/>
    <lineage>
        <taxon>Eukaryota</taxon>
        <taxon>Fungi</taxon>
        <taxon>Dikarya</taxon>
        <taxon>Ascomycota</taxon>
        <taxon>Pezizomycotina</taxon>
        <taxon>Eurotiomycetes</taxon>
        <taxon>Chaetothyriomycetidae</taxon>
        <taxon>Chaetothyriales</taxon>
        <taxon>Herpotrichiellaceae</taxon>
        <taxon>Exophiala</taxon>
    </lineage>
</organism>
<dbReference type="EMBL" id="AMGV01000002">
    <property type="protein sequence ID" value="KEF60694.1"/>
    <property type="molecule type" value="Genomic_DNA"/>
</dbReference>
<dbReference type="AlphaFoldDB" id="A0A072PKS0"/>
<evidence type="ECO:0000256" key="5">
    <source>
        <dbReference type="RuleBase" id="RU361187"/>
    </source>
</evidence>
<evidence type="ECO:0000256" key="1">
    <source>
        <dbReference type="ARBA" id="ARBA00009865"/>
    </source>
</evidence>
<dbReference type="Proteomes" id="UP000027920">
    <property type="component" value="Unassembled WGS sequence"/>
</dbReference>
<dbReference type="GO" id="GO:0004553">
    <property type="term" value="F:hydrolase activity, hydrolyzing O-glycosyl compounds"/>
    <property type="evidence" value="ECO:0007669"/>
    <property type="project" value="InterPro"/>
</dbReference>
<dbReference type="PANTHER" id="PTHR43817:SF1">
    <property type="entry name" value="HYDROLASE, FAMILY 43, PUTATIVE (AFU_ORTHOLOGUE AFUA_3G01660)-RELATED"/>
    <property type="match status" value="1"/>
</dbReference>
<comment type="similarity">
    <text evidence="1 5">Belongs to the glycosyl hydrolase 43 family.</text>
</comment>
<gene>
    <name evidence="7" type="ORF">A1O9_02255</name>
</gene>
<keyword evidence="2" id="KW-0732">Signal</keyword>
<dbReference type="RefSeq" id="XP_013263284.1">
    <property type="nucleotide sequence ID" value="XM_013407830.1"/>
</dbReference>
<proteinExistence type="inferred from homology"/>
<dbReference type="InterPro" id="IPR023296">
    <property type="entry name" value="Glyco_hydro_beta-prop_sf"/>
</dbReference>
<comment type="caution">
    <text evidence="7">The sequence shown here is derived from an EMBL/GenBank/DDBJ whole genome shotgun (WGS) entry which is preliminary data.</text>
</comment>
<dbReference type="HOGENOM" id="CLU_009397_0_0_1"/>
<reference evidence="7 8" key="1">
    <citation type="submission" date="2013-03" db="EMBL/GenBank/DDBJ databases">
        <title>The Genome Sequence of Exophiala aquamarina CBS 119918.</title>
        <authorList>
            <consortium name="The Broad Institute Genomics Platform"/>
            <person name="Cuomo C."/>
            <person name="de Hoog S."/>
            <person name="Gorbushina A."/>
            <person name="Walker B."/>
            <person name="Young S.K."/>
            <person name="Zeng Q."/>
            <person name="Gargeya S."/>
            <person name="Fitzgerald M."/>
            <person name="Haas B."/>
            <person name="Abouelleil A."/>
            <person name="Allen A.W."/>
            <person name="Alvarado L."/>
            <person name="Arachchi H.M."/>
            <person name="Berlin A.M."/>
            <person name="Chapman S.B."/>
            <person name="Gainer-Dewar J."/>
            <person name="Goldberg J."/>
            <person name="Griggs A."/>
            <person name="Gujja S."/>
            <person name="Hansen M."/>
            <person name="Howarth C."/>
            <person name="Imamovic A."/>
            <person name="Ireland A."/>
            <person name="Larimer J."/>
            <person name="McCowan C."/>
            <person name="Murphy C."/>
            <person name="Pearson M."/>
            <person name="Poon T.W."/>
            <person name="Priest M."/>
            <person name="Roberts A."/>
            <person name="Saif S."/>
            <person name="Shea T."/>
            <person name="Sisk P."/>
            <person name="Sykes S."/>
            <person name="Wortman J."/>
            <person name="Nusbaum C."/>
            <person name="Birren B."/>
        </authorList>
    </citation>
    <scope>NUCLEOTIDE SEQUENCE [LARGE SCALE GENOMIC DNA]</scope>
    <source>
        <strain evidence="7 8">CBS 119918</strain>
    </source>
</reference>
<feature type="compositionally biased region" description="Basic and acidic residues" evidence="6">
    <location>
        <begin position="358"/>
        <end position="368"/>
    </location>
</feature>
<dbReference type="PANTHER" id="PTHR43817">
    <property type="entry name" value="GLYCOSYL HYDROLASE"/>
    <property type="match status" value="1"/>
</dbReference>
<dbReference type="Gene3D" id="2.115.10.20">
    <property type="entry name" value="Glycosyl hydrolase domain, family 43"/>
    <property type="match status" value="1"/>
</dbReference>
<evidence type="ECO:0000256" key="4">
    <source>
        <dbReference type="ARBA" id="ARBA00023295"/>
    </source>
</evidence>
<feature type="region of interest" description="Disordered" evidence="6">
    <location>
        <begin position="326"/>
        <end position="374"/>
    </location>
</feature>
<dbReference type="Pfam" id="PF04616">
    <property type="entry name" value="Glyco_hydro_43"/>
    <property type="match status" value="1"/>
</dbReference>
<evidence type="ECO:0000256" key="3">
    <source>
        <dbReference type="ARBA" id="ARBA00022801"/>
    </source>
</evidence>
<keyword evidence="4 5" id="KW-0326">Glycosidase</keyword>
<sequence length="374" mass="41557">MSNRPISDVDTPDPWMVAAQGLFYLTFTLGDRIEIWASRELENFRGCRKATAWKPSPGSAWSTELWAPELHYLRGTWYVYFCASQPGVGNRSHRTTVLRSESQDPMDGAAWRFVGPLKGLPDHWNIDATVFRPNPAHDPDGLYCCYSGWPLGDSSDTQQDLFLMRLVTPEEALPSTLTVISRAELPWERPDGGRRGVNEGPTWLSVPGWQGIVYSANGSWTCDYKLALLRYTGGDPCSERSWEKRPSPLLESHRGRGGPYGPGHASFLPSPYVGDARVFCIYHATERPDDGWRNRKARVLCMGPEWFHPNAKAVCCAAAPPPSVAPSAGQYPGQHYGSNGPQEASAGAQSQHRQKRRSLVDKLGDKVMQKLAGR</sequence>
<dbReference type="GeneID" id="25277200"/>
<name>A0A072PKS0_9EURO</name>
<evidence type="ECO:0008006" key="9">
    <source>
        <dbReference type="Google" id="ProtNLM"/>
    </source>
</evidence>
<evidence type="ECO:0000256" key="2">
    <source>
        <dbReference type="ARBA" id="ARBA00022729"/>
    </source>
</evidence>
<dbReference type="CDD" id="cd18820">
    <property type="entry name" value="GH43_LbAraf43-like"/>
    <property type="match status" value="1"/>
</dbReference>
<evidence type="ECO:0000313" key="8">
    <source>
        <dbReference type="Proteomes" id="UP000027920"/>
    </source>
</evidence>
<keyword evidence="3 5" id="KW-0378">Hydrolase</keyword>